<dbReference type="Proteomes" id="UP000799750">
    <property type="component" value="Unassembled WGS sequence"/>
</dbReference>
<dbReference type="InterPro" id="IPR011009">
    <property type="entry name" value="Kinase-like_dom_sf"/>
</dbReference>
<organism evidence="11 12">
    <name type="scientific">Lophium mytilinum</name>
    <dbReference type="NCBI Taxonomy" id="390894"/>
    <lineage>
        <taxon>Eukaryota</taxon>
        <taxon>Fungi</taxon>
        <taxon>Dikarya</taxon>
        <taxon>Ascomycota</taxon>
        <taxon>Pezizomycotina</taxon>
        <taxon>Dothideomycetes</taxon>
        <taxon>Pleosporomycetidae</taxon>
        <taxon>Mytilinidiales</taxon>
        <taxon>Mytilinidiaceae</taxon>
        <taxon>Lophium</taxon>
    </lineage>
</organism>
<keyword evidence="12" id="KW-1185">Reference proteome</keyword>
<keyword evidence="5 11" id="KW-0418">Kinase</keyword>
<sequence>MPPDTAPDKENRPIEVVQLACMPSTCNRIVKLIGFELNTPTLGLCSMFLEYCPLGDVRTWRIANYEDKNNKHVPESMIWRFYIQMAQALAFLHQGIGMVCADGKPYTGWTSLIHRDIKPCNILVVANKGSIYPSFKLADFGISKFHEPSKTDTEAGTYLWQPPELPRISTREADVWSIGACVHYLATGKAPVEEQQDYLRRNWADWGNKYPTGVDANDRHWWDSHCPRQPLHINVSKTTQLEEGVGKSNLRHEYSTELDRCMMKALNMRPDRRPLAKNLLKALEKHGNPIIKKMTKGSGFVDMAMKCVAVTDESGMDAIDEGEVEMVLDEDEADFEEEDRDSSRNYRGR</sequence>
<evidence type="ECO:0000256" key="5">
    <source>
        <dbReference type="ARBA" id="ARBA00022777"/>
    </source>
</evidence>
<comment type="catalytic activity">
    <reaction evidence="8">
        <text>L-seryl-[protein] + ATP = O-phospho-L-seryl-[protein] + ADP + H(+)</text>
        <dbReference type="Rhea" id="RHEA:17989"/>
        <dbReference type="Rhea" id="RHEA-COMP:9863"/>
        <dbReference type="Rhea" id="RHEA-COMP:11604"/>
        <dbReference type="ChEBI" id="CHEBI:15378"/>
        <dbReference type="ChEBI" id="CHEBI:29999"/>
        <dbReference type="ChEBI" id="CHEBI:30616"/>
        <dbReference type="ChEBI" id="CHEBI:83421"/>
        <dbReference type="ChEBI" id="CHEBI:456216"/>
        <dbReference type="EC" id="2.7.11.1"/>
    </reaction>
</comment>
<keyword evidence="6" id="KW-0067">ATP-binding</keyword>
<dbReference type="PANTHER" id="PTHR43671">
    <property type="entry name" value="SERINE/THREONINE-PROTEIN KINASE NEK"/>
    <property type="match status" value="1"/>
</dbReference>
<dbReference type="PROSITE" id="PS50011">
    <property type="entry name" value="PROTEIN_KINASE_DOM"/>
    <property type="match status" value="1"/>
</dbReference>
<evidence type="ECO:0000256" key="4">
    <source>
        <dbReference type="ARBA" id="ARBA00022741"/>
    </source>
</evidence>
<feature type="region of interest" description="Disordered" evidence="9">
    <location>
        <begin position="328"/>
        <end position="349"/>
    </location>
</feature>
<evidence type="ECO:0000256" key="8">
    <source>
        <dbReference type="ARBA" id="ARBA00048679"/>
    </source>
</evidence>
<dbReference type="InterPro" id="IPR008271">
    <property type="entry name" value="Ser/Thr_kinase_AS"/>
</dbReference>
<reference evidence="11" key="1">
    <citation type="journal article" date="2020" name="Stud. Mycol.">
        <title>101 Dothideomycetes genomes: a test case for predicting lifestyles and emergence of pathogens.</title>
        <authorList>
            <person name="Haridas S."/>
            <person name="Albert R."/>
            <person name="Binder M."/>
            <person name="Bloem J."/>
            <person name="Labutti K."/>
            <person name="Salamov A."/>
            <person name="Andreopoulos B."/>
            <person name="Baker S."/>
            <person name="Barry K."/>
            <person name="Bills G."/>
            <person name="Bluhm B."/>
            <person name="Cannon C."/>
            <person name="Castanera R."/>
            <person name="Culley D."/>
            <person name="Daum C."/>
            <person name="Ezra D."/>
            <person name="Gonzalez J."/>
            <person name="Henrissat B."/>
            <person name="Kuo A."/>
            <person name="Liang C."/>
            <person name="Lipzen A."/>
            <person name="Lutzoni F."/>
            <person name="Magnuson J."/>
            <person name="Mondo S."/>
            <person name="Nolan M."/>
            <person name="Ohm R."/>
            <person name="Pangilinan J."/>
            <person name="Park H.-J."/>
            <person name="Ramirez L."/>
            <person name="Alfaro M."/>
            <person name="Sun H."/>
            <person name="Tritt A."/>
            <person name="Yoshinaga Y."/>
            <person name="Zwiers L.-H."/>
            <person name="Turgeon B."/>
            <person name="Goodwin S."/>
            <person name="Spatafora J."/>
            <person name="Crous P."/>
            <person name="Grigoriev I."/>
        </authorList>
    </citation>
    <scope>NUCLEOTIDE SEQUENCE</scope>
    <source>
        <strain evidence="11">CBS 269.34</strain>
    </source>
</reference>
<dbReference type="EMBL" id="MU004182">
    <property type="protein sequence ID" value="KAF2501730.1"/>
    <property type="molecule type" value="Genomic_DNA"/>
</dbReference>
<dbReference type="OrthoDB" id="310217at2759"/>
<evidence type="ECO:0000256" key="2">
    <source>
        <dbReference type="ARBA" id="ARBA00022527"/>
    </source>
</evidence>
<comment type="catalytic activity">
    <reaction evidence="7">
        <text>L-threonyl-[protein] + ATP = O-phospho-L-threonyl-[protein] + ADP + H(+)</text>
        <dbReference type="Rhea" id="RHEA:46608"/>
        <dbReference type="Rhea" id="RHEA-COMP:11060"/>
        <dbReference type="Rhea" id="RHEA-COMP:11605"/>
        <dbReference type="ChEBI" id="CHEBI:15378"/>
        <dbReference type="ChEBI" id="CHEBI:30013"/>
        <dbReference type="ChEBI" id="CHEBI:30616"/>
        <dbReference type="ChEBI" id="CHEBI:61977"/>
        <dbReference type="ChEBI" id="CHEBI:456216"/>
        <dbReference type="EC" id="2.7.11.1"/>
    </reaction>
</comment>
<dbReference type="InterPro" id="IPR050660">
    <property type="entry name" value="NEK_Ser/Thr_kinase"/>
</dbReference>
<evidence type="ECO:0000256" key="6">
    <source>
        <dbReference type="ARBA" id="ARBA00022840"/>
    </source>
</evidence>
<keyword evidence="4" id="KW-0547">Nucleotide-binding</keyword>
<dbReference type="InterPro" id="IPR000719">
    <property type="entry name" value="Prot_kinase_dom"/>
</dbReference>
<keyword evidence="2" id="KW-0723">Serine/threonine-protein kinase</keyword>
<dbReference type="Pfam" id="PF00069">
    <property type="entry name" value="Pkinase"/>
    <property type="match status" value="1"/>
</dbReference>
<protein>
    <recommendedName>
        <fullName evidence="1">non-specific serine/threonine protein kinase</fullName>
        <ecNumber evidence="1">2.7.11.1</ecNumber>
    </recommendedName>
</protein>
<dbReference type="Gene3D" id="1.10.510.10">
    <property type="entry name" value="Transferase(Phosphotransferase) domain 1"/>
    <property type="match status" value="1"/>
</dbReference>
<evidence type="ECO:0000256" key="7">
    <source>
        <dbReference type="ARBA" id="ARBA00047899"/>
    </source>
</evidence>
<dbReference type="SMART" id="SM00220">
    <property type="entry name" value="S_TKc"/>
    <property type="match status" value="1"/>
</dbReference>
<dbReference type="GO" id="GO:0005524">
    <property type="term" value="F:ATP binding"/>
    <property type="evidence" value="ECO:0007669"/>
    <property type="project" value="UniProtKB-KW"/>
</dbReference>
<keyword evidence="3" id="KW-0808">Transferase</keyword>
<evidence type="ECO:0000313" key="11">
    <source>
        <dbReference type="EMBL" id="KAF2501730.1"/>
    </source>
</evidence>
<proteinExistence type="predicted"/>
<dbReference type="EC" id="2.7.11.1" evidence="1"/>
<dbReference type="GO" id="GO:0004674">
    <property type="term" value="F:protein serine/threonine kinase activity"/>
    <property type="evidence" value="ECO:0007669"/>
    <property type="project" value="UniProtKB-KW"/>
</dbReference>
<feature type="domain" description="Protein kinase" evidence="10">
    <location>
        <begin position="1"/>
        <end position="291"/>
    </location>
</feature>
<dbReference type="AlphaFoldDB" id="A0A6A6RDA8"/>
<evidence type="ECO:0000256" key="1">
    <source>
        <dbReference type="ARBA" id="ARBA00012513"/>
    </source>
</evidence>
<accession>A0A6A6RDA8</accession>
<evidence type="ECO:0000256" key="9">
    <source>
        <dbReference type="SAM" id="MobiDB-lite"/>
    </source>
</evidence>
<evidence type="ECO:0000256" key="3">
    <source>
        <dbReference type="ARBA" id="ARBA00022679"/>
    </source>
</evidence>
<evidence type="ECO:0000259" key="10">
    <source>
        <dbReference type="PROSITE" id="PS50011"/>
    </source>
</evidence>
<gene>
    <name evidence="11" type="ORF">BU16DRAFT_450199</name>
</gene>
<dbReference type="PANTHER" id="PTHR43671:SF98">
    <property type="entry name" value="SERINE_THREONINE-PROTEIN KINASE NEK11"/>
    <property type="match status" value="1"/>
</dbReference>
<name>A0A6A6RDA8_9PEZI</name>
<feature type="compositionally biased region" description="Acidic residues" evidence="9">
    <location>
        <begin position="328"/>
        <end position="340"/>
    </location>
</feature>
<dbReference type="SUPFAM" id="SSF56112">
    <property type="entry name" value="Protein kinase-like (PK-like)"/>
    <property type="match status" value="1"/>
</dbReference>
<dbReference type="PROSITE" id="PS00108">
    <property type="entry name" value="PROTEIN_KINASE_ST"/>
    <property type="match status" value="1"/>
</dbReference>
<evidence type="ECO:0000313" key="12">
    <source>
        <dbReference type="Proteomes" id="UP000799750"/>
    </source>
</evidence>